<proteinExistence type="predicted"/>
<reference evidence="2 3" key="1">
    <citation type="submission" date="2017-08" db="EMBL/GenBank/DDBJ databases">
        <title>The complete genome sequence of Nocardiopsis gilva YIM 90087.</title>
        <authorList>
            <person name="Yin M."/>
            <person name="Tang S."/>
        </authorList>
    </citation>
    <scope>NUCLEOTIDE SEQUENCE [LARGE SCALE GENOMIC DNA]</scope>
    <source>
        <strain evidence="2 3">YIM 90087</strain>
    </source>
</reference>
<gene>
    <name evidence="2" type="ORF">CDO52_04875</name>
</gene>
<dbReference type="AlphaFoldDB" id="A0A223S2B1"/>
<evidence type="ECO:0000313" key="2">
    <source>
        <dbReference type="EMBL" id="ASU82207.1"/>
    </source>
</evidence>
<dbReference type="Proteomes" id="UP000215005">
    <property type="component" value="Chromosome"/>
</dbReference>
<accession>A0A223S2B1</accession>
<dbReference type="OrthoDB" id="3256504at2"/>
<sequence>MSGWDINPEGVGGVLQTVSGHLGDEEGTEGLTSDIKSFGNHIETAAVKADSGPIGTALHGFFDKYSEEMRAMASKTASAVNGCGNAVSAYMDGNLEMAAEAQSNAGTVEDPGLNRPKGAELQ</sequence>
<dbReference type="InterPro" id="IPR045436">
    <property type="entry name" value="DUF6507"/>
</dbReference>
<dbReference type="RefSeq" id="WP_017620329.1">
    <property type="nucleotide sequence ID" value="NZ_ANBG01000308.1"/>
</dbReference>
<organism evidence="2 3">
    <name type="scientific">Nocardiopsis gilva YIM 90087</name>
    <dbReference type="NCBI Taxonomy" id="1235441"/>
    <lineage>
        <taxon>Bacteria</taxon>
        <taxon>Bacillati</taxon>
        <taxon>Actinomycetota</taxon>
        <taxon>Actinomycetes</taxon>
        <taxon>Streptosporangiales</taxon>
        <taxon>Nocardiopsidaceae</taxon>
        <taxon>Nocardiopsis</taxon>
    </lineage>
</organism>
<dbReference type="KEGG" id="ngv:CDO52_04875"/>
<name>A0A223S2B1_9ACTN</name>
<keyword evidence="3" id="KW-1185">Reference proteome</keyword>
<evidence type="ECO:0000313" key="3">
    <source>
        <dbReference type="Proteomes" id="UP000215005"/>
    </source>
</evidence>
<evidence type="ECO:0000256" key="1">
    <source>
        <dbReference type="SAM" id="MobiDB-lite"/>
    </source>
</evidence>
<dbReference type="EMBL" id="CP022753">
    <property type="protein sequence ID" value="ASU82207.1"/>
    <property type="molecule type" value="Genomic_DNA"/>
</dbReference>
<dbReference type="Pfam" id="PF20117">
    <property type="entry name" value="DUF6507"/>
    <property type="match status" value="1"/>
</dbReference>
<feature type="region of interest" description="Disordered" evidence="1">
    <location>
        <begin position="101"/>
        <end position="122"/>
    </location>
</feature>
<evidence type="ECO:0008006" key="4">
    <source>
        <dbReference type="Google" id="ProtNLM"/>
    </source>
</evidence>
<protein>
    <recommendedName>
        <fullName evidence="4">ESX-1 secretion-associated protein</fullName>
    </recommendedName>
</protein>